<feature type="compositionally biased region" description="Basic and acidic residues" evidence="1">
    <location>
        <begin position="26"/>
        <end position="42"/>
    </location>
</feature>
<organism evidence="2 3">
    <name type="scientific">Capsaspora owczarzaki (strain ATCC 30864)</name>
    <dbReference type="NCBI Taxonomy" id="595528"/>
    <lineage>
        <taxon>Eukaryota</taxon>
        <taxon>Filasterea</taxon>
        <taxon>Capsaspora</taxon>
    </lineage>
</organism>
<reference evidence="3" key="1">
    <citation type="submission" date="2011-02" db="EMBL/GenBank/DDBJ databases">
        <title>The Genome Sequence of Capsaspora owczarzaki ATCC 30864.</title>
        <authorList>
            <person name="Russ C."/>
            <person name="Cuomo C."/>
            <person name="Burger G."/>
            <person name="Gray M.W."/>
            <person name="Holland P.W.H."/>
            <person name="King N."/>
            <person name="Lang F.B.F."/>
            <person name="Roger A.J."/>
            <person name="Ruiz-Trillo I."/>
            <person name="Young S.K."/>
            <person name="Zeng Q."/>
            <person name="Gargeya S."/>
            <person name="Alvarado L."/>
            <person name="Berlin A."/>
            <person name="Chapman S.B."/>
            <person name="Chen Z."/>
            <person name="Freedman E."/>
            <person name="Gellesch M."/>
            <person name="Goldberg J."/>
            <person name="Griggs A."/>
            <person name="Gujja S."/>
            <person name="Heilman E."/>
            <person name="Heiman D."/>
            <person name="Howarth C."/>
            <person name="Mehta T."/>
            <person name="Neiman D."/>
            <person name="Pearson M."/>
            <person name="Roberts A."/>
            <person name="Saif S."/>
            <person name="Shea T."/>
            <person name="Shenoy N."/>
            <person name="Sisk P."/>
            <person name="Stolte C."/>
            <person name="Sykes S."/>
            <person name="White J."/>
            <person name="Yandava C."/>
            <person name="Haas B."/>
            <person name="Nusbaum C."/>
            <person name="Birren B."/>
        </authorList>
    </citation>
    <scope>NUCLEOTIDE SEQUENCE</scope>
    <source>
        <strain evidence="3">ATCC 30864</strain>
    </source>
</reference>
<proteinExistence type="predicted"/>
<evidence type="ECO:0000313" key="3">
    <source>
        <dbReference type="Proteomes" id="UP000008743"/>
    </source>
</evidence>
<keyword evidence="3" id="KW-1185">Reference proteome</keyword>
<name>A0A0D2VUS4_CAPO3</name>
<dbReference type="EMBL" id="KE346368">
    <property type="protein sequence ID" value="KJE95112.1"/>
    <property type="molecule type" value="Genomic_DNA"/>
</dbReference>
<feature type="region of interest" description="Disordered" evidence="1">
    <location>
        <begin position="110"/>
        <end position="137"/>
    </location>
</feature>
<evidence type="ECO:0000256" key="1">
    <source>
        <dbReference type="SAM" id="MobiDB-lite"/>
    </source>
</evidence>
<protein>
    <submittedName>
        <fullName evidence="2">Uncharacterized protein</fullName>
    </submittedName>
</protein>
<evidence type="ECO:0000313" key="2">
    <source>
        <dbReference type="EMBL" id="KJE95112.1"/>
    </source>
</evidence>
<feature type="region of interest" description="Disordered" evidence="1">
    <location>
        <begin position="12"/>
        <end position="51"/>
    </location>
</feature>
<dbReference type="AlphaFoldDB" id="A0A0D2VUS4"/>
<dbReference type="Proteomes" id="UP000008743">
    <property type="component" value="Unassembled WGS sequence"/>
</dbReference>
<dbReference type="RefSeq" id="XP_004346273.1">
    <property type="nucleotide sequence ID" value="XM_004346223.1"/>
</dbReference>
<accession>A0A0D2VUS4</accession>
<sequence>MLHPPISIWQVSRYGSGSGENSGTARLDRPTLRPPNPEKGELRAPSSLSTPGELVARVASKAWASEPEKCCTPTDGLDRAATGQRLGEQQTSIPLAASIPLTSRLSGQLFRSSDDSHTLPSVRRNVTPRDPSRAPELTSISIAPPVHARLRQTNGARAPASTGLLCLATVTALCDGLTDLHVSHRPHPAAKGGTSMLLALSHDSYKGQTESQMHLRHSP</sequence>
<dbReference type="InParanoid" id="A0A0D2VUS4"/>
<gene>
    <name evidence="2" type="ORF">CAOG_005600</name>
</gene>
<feature type="compositionally biased region" description="Polar residues" evidence="1">
    <location>
        <begin position="12"/>
        <end position="24"/>
    </location>
</feature>